<evidence type="ECO:0000313" key="1">
    <source>
        <dbReference type="EMBL" id="GFO31546.1"/>
    </source>
</evidence>
<sequence>MVELYLGVLFTSDTRCLAVSASLAWLYLRHWHSVCLCLLGFTSDTRCLAVCARFAWLYLIHSLSDCLCLLCYISDTLCLAVSDSWAWLNSDTGFLTVSPCFALPQTLAVCMSLSACLNFTTDIRFLTVSACLALPQTLAV</sequence>
<protein>
    <submittedName>
        <fullName evidence="1">Uncharacterized protein</fullName>
    </submittedName>
</protein>
<reference evidence="1 2" key="1">
    <citation type="journal article" date="2021" name="Elife">
        <title>Chloroplast acquisition without the gene transfer in kleptoplastic sea slugs, Plakobranchus ocellatus.</title>
        <authorList>
            <person name="Maeda T."/>
            <person name="Takahashi S."/>
            <person name="Yoshida T."/>
            <person name="Shimamura S."/>
            <person name="Takaki Y."/>
            <person name="Nagai Y."/>
            <person name="Toyoda A."/>
            <person name="Suzuki Y."/>
            <person name="Arimoto A."/>
            <person name="Ishii H."/>
            <person name="Satoh N."/>
            <person name="Nishiyama T."/>
            <person name="Hasebe M."/>
            <person name="Maruyama T."/>
            <person name="Minagawa J."/>
            <person name="Obokata J."/>
            <person name="Shigenobu S."/>
        </authorList>
    </citation>
    <scope>NUCLEOTIDE SEQUENCE [LARGE SCALE GENOMIC DNA]</scope>
</reference>
<gene>
    <name evidence="1" type="ORF">PoB_005805100</name>
</gene>
<comment type="caution">
    <text evidence="1">The sequence shown here is derived from an EMBL/GenBank/DDBJ whole genome shotgun (WGS) entry which is preliminary data.</text>
</comment>
<dbReference type="AlphaFoldDB" id="A0AAV4CJ79"/>
<evidence type="ECO:0000313" key="2">
    <source>
        <dbReference type="Proteomes" id="UP000735302"/>
    </source>
</evidence>
<dbReference type="Proteomes" id="UP000735302">
    <property type="component" value="Unassembled WGS sequence"/>
</dbReference>
<name>A0AAV4CJ79_9GAST</name>
<keyword evidence="2" id="KW-1185">Reference proteome</keyword>
<accession>A0AAV4CJ79</accession>
<dbReference type="EMBL" id="BLXT01006409">
    <property type="protein sequence ID" value="GFO31546.1"/>
    <property type="molecule type" value="Genomic_DNA"/>
</dbReference>
<organism evidence="1 2">
    <name type="scientific">Plakobranchus ocellatus</name>
    <dbReference type="NCBI Taxonomy" id="259542"/>
    <lineage>
        <taxon>Eukaryota</taxon>
        <taxon>Metazoa</taxon>
        <taxon>Spiralia</taxon>
        <taxon>Lophotrochozoa</taxon>
        <taxon>Mollusca</taxon>
        <taxon>Gastropoda</taxon>
        <taxon>Heterobranchia</taxon>
        <taxon>Euthyneura</taxon>
        <taxon>Panpulmonata</taxon>
        <taxon>Sacoglossa</taxon>
        <taxon>Placobranchoidea</taxon>
        <taxon>Plakobranchidae</taxon>
        <taxon>Plakobranchus</taxon>
    </lineage>
</organism>
<proteinExistence type="predicted"/>